<dbReference type="AlphaFoldDB" id="A0A9N7Y6F7"/>
<reference evidence="1" key="1">
    <citation type="submission" date="2020-03" db="EMBL/GenBank/DDBJ databases">
        <authorList>
            <person name="Weist P."/>
        </authorList>
    </citation>
    <scope>NUCLEOTIDE SEQUENCE</scope>
</reference>
<organism evidence="1 2">
    <name type="scientific">Pleuronectes platessa</name>
    <name type="common">European plaice</name>
    <dbReference type="NCBI Taxonomy" id="8262"/>
    <lineage>
        <taxon>Eukaryota</taxon>
        <taxon>Metazoa</taxon>
        <taxon>Chordata</taxon>
        <taxon>Craniata</taxon>
        <taxon>Vertebrata</taxon>
        <taxon>Euteleostomi</taxon>
        <taxon>Actinopterygii</taxon>
        <taxon>Neopterygii</taxon>
        <taxon>Teleostei</taxon>
        <taxon>Neoteleostei</taxon>
        <taxon>Acanthomorphata</taxon>
        <taxon>Carangaria</taxon>
        <taxon>Pleuronectiformes</taxon>
        <taxon>Pleuronectoidei</taxon>
        <taxon>Pleuronectidae</taxon>
        <taxon>Pleuronectes</taxon>
    </lineage>
</organism>
<dbReference type="EMBL" id="CADEAL010000097">
    <property type="protein sequence ID" value="CAB1414317.1"/>
    <property type="molecule type" value="Genomic_DNA"/>
</dbReference>
<comment type="caution">
    <text evidence="1">The sequence shown here is derived from an EMBL/GenBank/DDBJ whole genome shotgun (WGS) entry which is preliminary data.</text>
</comment>
<sequence>MAKLKLRQGTSAPTTCTQEFVIHQNEKLRLAVLLSSLLASGGSNAPKGMARALSLQWNQLTLLTQQDSRRTASKAKTKALVVYLDLTAAYDTVIATADST</sequence>
<accession>A0A9N7Y6F7</accession>
<evidence type="ECO:0000313" key="1">
    <source>
        <dbReference type="EMBL" id="CAB1414317.1"/>
    </source>
</evidence>
<gene>
    <name evidence="1" type="ORF">PLEPLA_LOCUS2026</name>
</gene>
<name>A0A9N7Y6F7_PLEPL</name>
<proteinExistence type="predicted"/>
<evidence type="ECO:0000313" key="2">
    <source>
        <dbReference type="Proteomes" id="UP001153269"/>
    </source>
</evidence>
<dbReference type="Proteomes" id="UP001153269">
    <property type="component" value="Unassembled WGS sequence"/>
</dbReference>
<keyword evidence="2" id="KW-1185">Reference proteome</keyword>
<protein>
    <submittedName>
        <fullName evidence="1">Uncharacterized protein</fullName>
    </submittedName>
</protein>